<organism evidence="7 8">
    <name type="scientific">Rhipicephalus microplus</name>
    <name type="common">Cattle tick</name>
    <name type="synonym">Boophilus microplus</name>
    <dbReference type="NCBI Taxonomy" id="6941"/>
    <lineage>
        <taxon>Eukaryota</taxon>
        <taxon>Metazoa</taxon>
        <taxon>Ecdysozoa</taxon>
        <taxon>Arthropoda</taxon>
        <taxon>Chelicerata</taxon>
        <taxon>Arachnida</taxon>
        <taxon>Acari</taxon>
        <taxon>Parasitiformes</taxon>
        <taxon>Ixodida</taxon>
        <taxon>Ixodoidea</taxon>
        <taxon>Ixodidae</taxon>
        <taxon>Rhipicephalinae</taxon>
        <taxon>Rhipicephalus</taxon>
        <taxon>Boophilus</taxon>
    </lineage>
</organism>
<evidence type="ECO:0000256" key="4">
    <source>
        <dbReference type="ARBA" id="ARBA00023125"/>
    </source>
</evidence>
<dbReference type="InterPro" id="IPR006612">
    <property type="entry name" value="THAP_Znf"/>
</dbReference>
<dbReference type="AlphaFoldDB" id="A0A9J6E8I9"/>
<evidence type="ECO:0000256" key="3">
    <source>
        <dbReference type="ARBA" id="ARBA00022833"/>
    </source>
</evidence>
<evidence type="ECO:0000313" key="7">
    <source>
        <dbReference type="EMBL" id="KAH8030572.1"/>
    </source>
</evidence>
<comment type="caution">
    <text evidence="7">The sequence shown here is derived from an EMBL/GenBank/DDBJ whole genome shotgun (WGS) entry which is preliminary data.</text>
</comment>
<evidence type="ECO:0000256" key="5">
    <source>
        <dbReference type="SAM" id="MobiDB-lite"/>
    </source>
</evidence>
<evidence type="ECO:0000259" key="6">
    <source>
        <dbReference type="Pfam" id="PF05485"/>
    </source>
</evidence>
<sequence length="169" mass="18497">MTCSCAFGCRNWTEDGNKLFRIPRGKQNLTRRKVWLHRIGRKDFEPSATPRLCEADVPDMRLEPQISAPFPTESRQAETSKLKAEVQSLVSGVSGLNALVEELRSENATGTAGSPAPYIVVMDVQSPEIPPSTSSSTGIASRKRGNPSSESEDTELYSASDYESSEDDL</sequence>
<dbReference type="GO" id="GO:0003677">
    <property type="term" value="F:DNA binding"/>
    <property type="evidence" value="ECO:0007669"/>
    <property type="project" value="UniProtKB-KW"/>
</dbReference>
<dbReference type="Proteomes" id="UP000821866">
    <property type="component" value="Chromosome 3"/>
</dbReference>
<reference evidence="7" key="1">
    <citation type="journal article" date="2020" name="Cell">
        <title>Large-Scale Comparative Analyses of Tick Genomes Elucidate Their Genetic Diversity and Vector Capacities.</title>
        <authorList>
            <consortium name="Tick Genome and Microbiome Consortium (TIGMIC)"/>
            <person name="Jia N."/>
            <person name="Wang J."/>
            <person name="Shi W."/>
            <person name="Du L."/>
            <person name="Sun Y."/>
            <person name="Zhan W."/>
            <person name="Jiang J.F."/>
            <person name="Wang Q."/>
            <person name="Zhang B."/>
            <person name="Ji P."/>
            <person name="Bell-Sakyi L."/>
            <person name="Cui X.M."/>
            <person name="Yuan T.T."/>
            <person name="Jiang B.G."/>
            <person name="Yang W.F."/>
            <person name="Lam T.T."/>
            <person name="Chang Q.C."/>
            <person name="Ding S.J."/>
            <person name="Wang X.J."/>
            <person name="Zhu J.G."/>
            <person name="Ruan X.D."/>
            <person name="Zhao L."/>
            <person name="Wei J.T."/>
            <person name="Ye R.Z."/>
            <person name="Que T.C."/>
            <person name="Du C.H."/>
            <person name="Zhou Y.H."/>
            <person name="Cheng J.X."/>
            <person name="Dai P.F."/>
            <person name="Guo W.B."/>
            <person name="Han X.H."/>
            <person name="Huang E.J."/>
            <person name="Li L.F."/>
            <person name="Wei W."/>
            <person name="Gao Y.C."/>
            <person name="Liu J.Z."/>
            <person name="Shao H.Z."/>
            <person name="Wang X."/>
            <person name="Wang C.C."/>
            <person name="Yang T.C."/>
            <person name="Huo Q.B."/>
            <person name="Li W."/>
            <person name="Chen H.Y."/>
            <person name="Chen S.E."/>
            <person name="Zhou L.G."/>
            <person name="Ni X.B."/>
            <person name="Tian J.H."/>
            <person name="Sheng Y."/>
            <person name="Liu T."/>
            <person name="Pan Y.S."/>
            <person name="Xia L.Y."/>
            <person name="Li J."/>
            <person name="Zhao F."/>
            <person name="Cao W.C."/>
        </authorList>
    </citation>
    <scope>NUCLEOTIDE SEQUENCE</scope>
    <source>
        <strain evidence="7">Rmic-2018</strain>
    </source>
</reference>
<feature type="domain" description="THAP-type" evidence="6">
    <location>
        <begin position="5"/>
        <end position="57"/>
    </location>
</feature>
<accession>A0A9J6E8I9</accession>
<evidence type="ECO:0000313" key="8">
    <source>
        <dbReference type="Proteomes" id="UP000821866"/>
    </source>
</evidence>
<dbReference type="Pfam" id="PF05485">
    <property type="entry name" value="THAP"/>
    <property type="match status" value="1"/>
</dbReference>
<keyword evidence="2" id="KW-0863">Zinc-finger</keyword>
<gene>
    <name evidence="7" type="ORF">HPB51_009633</name>
</gene>
<dbReference type="GO" id="GO:0008270">
    <property type="term" value="F:zinc ion binding"/>
    <property type="evidence" value="ECO:0007669"/>
    <property type="project" value="UniProtKB-KW"/>
</dbReference>
<keyword evidence="8" id="KW-1185">Reference proteome</keyword>
<evidence type="ECO:0000256" key="1">
    <source>
        <dbReference type="ARBA" id="ARBA00022723"/>
    </source>
</evidence>
<reference evidence="7" key="2">
    <citation type="submission" date="2021-09" db="EMBL/GenBank/DDBJ databases">
        <authorList>
            <person name="Jia N."/>
            <person name="Wang J."/>
            <person name="Shi W."/>
            <person name="Du L."/>
            <person name="Sun Y."/>
            <person name="Zhan W."/>
            <person name="Jiang J."/>
            <person name="Wang Q."/>
            <person name="Zhang B."/>
            <person name="Ji P."/>
            <person name="Sakyi L.B."/>
            <person name="Cui X."/>
            <person name="Yuan T."/>
            <person name="Jiang B."/>
            <person name="Yang W."/>
            <person name="Lam T.T.-Y."/>
            <person name="Chang Q."/>
            <person name="Ding S."/>
            <person name="Wang X."/>
            <person name="Zhu J."/>
            <person name="Ruan X."/>
            <person name="Zhao L."/>
            <person name="Wei J."/>
            <person name="Que T."/>
            <person name="Du C."/>
            <person name="Cheng J."/>
            <person name="Dai P."/>
            <person name="Han X."/>
            <person name="Huang E."/>
            <person name="Gao Y."/>
            <person name="Liu J."/>
            <person name="Shao H."/>
            <person name="Ye R."/>
            <person name="Li L."/>
            <person name="Wei W."/>
            <person name="Wang X."/>
            <person name="Wang C."/>
            <person name="Huo Q."/>
            <person name="Li W."/>
            <person name="Guo W."/>
            <person name="Chen H."/>
            <person name="Chen S."/>
            <person name="Zhou L."/>
            <person name="Zhou L."/>
            <person name="Ni X."/>
            <person name="Tian J."/>
            <person name="Zhou Y."/>
            <person name="Sheng Y."/>
            <person name="Liu T."/>
            <person name="Pan Y."/>
            <person name="Xia L."/>
            <person name="Li J."/>
            <person name="Zhao F."/>
            <person name="Cao W."/>
        </authorList>
    </citation>
    <scope>NUCLEOTIDE SEQUENCE</scope>
    <source>
        <strain evidence="7">Rmic-2018</strain>
        <tissue evidence="7">Larvae</tissue>
    </source>
</reference>
<dbReference type="EMBL" id="JABSTU010000005">
    <property type="protein sequence ID" value="KAH8030572.1"/>
    <property type="molecule type" value="Genomic_DNA"/>
</dbReference>
<keyword evidence="3" id="KW-0862">Zinc</keyword>
<feature type="region of interest" description="Disordered" evidence="5">
    <location>
        <begin position="123"/>
        <end position="169"/>
    </location>
</feature>
<name>A0A9J6E8I9_RHIMP</name>
<protein>
    <recommendedName>
        <fullName evidence="6">THAP-type domain-containing protein</fullName>
    </recommendedName>
</protein>
<keyword evidence="4" id="KW-0238">DNA-binding</keyword>
<proteinExistence type="predicted"/>
<evidence type="ECO:0000256" key="2">
    <source>
        <dbReference type="ARBA" id="ARBA00022771"/>
    </source>
</evidence>
<keyword evidence="1" id="KW-0479">Metal-binding</keyword>